<dbReference type="AlphaFoldDB" id="A0A8G1ZCN0"/>
<name>A0A8G1ZCN0_9SPHN</name>
<dbReference type="OrthoDB" id="9803878at2"/>
<evidence type="ECO:0000313" key="1">
    <source>
        <dbReference type="EMBL" id="RYM06753.1"/>
    </source>
</evidence>
<protein>
    <submittedName>
        <fullName evidence="1">Uncharacterized protein</fullName>
    </submittedName>
</protein>
<dbReference type="RefSeq" id="WP_129927604.1">
    <property type="nucleotide sequence ID" value="NZ_SEOO01000056.1"/>
</dbReference>
<reference evidence="1 2" key="1">
    <citation type="submission" date="2019-02" db="EMBL/GenBank/DDBJ databases">
        <authorList>
            <person name="Feng G."/>
        </authorList>
    </citation>
    <scope>NUCLEOTIDE SEQUENCE [LARGE SCALE GENOMIC DNA]</scope>
    <source>
        <strain evidence="1 2">CCTCC AB 2011146</strain>
    </source>
</reference>
<organism evidence="1 2">
    <name type="scientific">Sphingobium cupriresistens</name>
    <dbReference type="NCBI Taxonomy" id="1132417"/>
    <lineage>
        <taxon>Bacteria</taxon>
        <taxon>Pseudomonadati</taxon>
        <taxon>Pseudomonadota</taxon>
        <taxon>Alphaproteobacteria</taxon>
        <taxon>Sphingomonadales</taxon>
        <taxon>Sphingomonadaceae</taxon>
        <taxon>Sphingobium</taxon>
    </lineage>
</organism>
<evidence type="ECO:0000313" key="2">
    <source>
        <dbReference type="Proteomes" id="UP000291572"/>
    </source>
</evidence>
<comment type="caution">
    <text evidence="1">The sequence shown here is derived from an EMBL/GenBank/DDBJ whole genome shotgun (WGS) entry which is preliminary data.</text>
</comment>
<sequence>MIEQRRGTWPIVVQCRVLQVSASGYRHHRLLQATDIGPNQPHRLLSDAALAVHIKAGFARMKNDLTFSVVRTFSTLRGIN</sequence>
<accession>A0A8G1ZCN0</accession>
<gene>
    <name evidence="1" type="ORF">EWH12_19980</name>
</gene>
<dbReference type="EMBL" id="SEOO01000056">
    <property type="protein sequence ID" value="RYM06753.1"/>
    <property type="molecule type" value="Genomic_DNA"/>
</dbReference>
<proteinExistence type="predicted"/>
<dbReference type="Proteomes" id="UP000291572">
    <property type="component" value="Unassembled WGS sequence"/>
</dbReference>